<proteinExistence type="predicted"/>
<name>A0A9X4AI87_9BACI</name>
<feature type="transmembrane region" description="Helical" evidence="1">
    <location>
        <begin position="87"/>
        <end position="109"/>
    </location>
</feature>
<dbReference type="EMBL" id="JAMQJZ010000007">
    <property type="protein sequence ID" value="MDC3420892.1"/>
    <property type="molecule type" value="Genomic_DNA"/>
</dbReference>
<feature type="transmembrane region" description="Helical" evidence="1">
    <location>
        <begin position="33"/>
        <end position="54"/>
    </location>
</feature>
<gene>
    <name evidence="2" type="primary">thiW</name>
    <name evidence="2" type="ORF">NC661_10985</name>
</gene>
<accession>A0A9X4AI87</accession>
<evidence type="ECO:0000313" key="3">
    <source>
        <dbReference type="Proteomes" id="UP001145072"/>
    </source>
</evidence>
<dbReference type="Gene3D" id="1.10.1760.20">
    <property type="match status" value="1"/>
</dbReference>
<evidence type="ECO:0000313" key="2">
    <source>
        <dbReference type="EMBL" id="MDC3420892.1"/>
    </source>
</evidence>
<dbReference type="InterPro" id="IPR012652">
    <property type="entry name" value="ThiW"/>
</dbReference>
<dbReference type="Proteomes" id="UP001145072">
    <property type="component" value="Unassembled WGS sequence"/>
</dbReference>
<feature type="transmembrane region" description="Helical" evidence="1">
    <location>
        <begin position="121"/>
        <end position="142"/>
    </location>
</feature>
<keyword evidence="1" id="KW-0812">Transmembrane</keyword>
<dbReference type="PIRSF" id="PIRSF024534">
    <property type="entry name" value="ThiW"/>
    <property type="match status" value="1"/>
</dbReference>
<feature type="transmembrane region" description="Helical" evidence="1">
    <location>
        <begin position="60"/>
        <end position="80"/>
    </location>
</feature>
<keyword evidence="3" id="KW-1185">Reference proteome</keyword>
<reference evidence="2" key="1">
    <citation type="submission" date="2022-06" db="EMBL/GenBank/DDBJ databases">
        <title>Aquibacillus sp. a new bacterium isolated from soil saline samples.</title>
        <authorList>
            <person name="Galisteo C."/>
            <person name="De La Haba R."/>
            <person name="Sanchez-Porro C."/>
            <person name="Ventosa A."/>
        </authorList>
    </citation>
    <scope>NUCLEOTIDE SEQUENCE</scope>
    <source>
        <strain evidence="2">JCM 12387</strain>
    </source>
</reference>
<sequence>MAVFVSIAIIGSTYLWFPAGIAKAFPVQHAVNVMAAVILGPIPAVIIAFVTGLIRNLLGLGSLLAFPGGMIGALLAGYLYRFTKKKTMAVTGEIIGTGVIASLLAVPYANLLMDTSYGALFFVPGFLVSSVTGALIGVFVLSRIERTQLVPKELRS</sequence>
<evidence type="ECO:0000256" key="1">
    <source>
        <dbReference type="SAM" id="Phobius"/>
    </source>
</evidence>
<keyword evidence="1" id="KW-1133">Transmembrane helix</keyword>
<feature type="transmembrane region" description="Helical" evidence="1">
    <location>
        <begin position="6"/>
        <end position="26"/>
    </location>
</feature>
<dbReference type="Pfam" id="PF09512">
    <property type="entry name" value="ThiW"/>
    <property type="match status" value="1"/>
</dbReference>
<keyword evidence="1" id="KW-0472">Membrane</keyword>
<protein>
    <submittedName>
        <fullName evidence="2">Energy coupling factor transporter S component ThiW</fullName>
    </submittedName>
</protein>
<dbReference type="NCBIfam" id="TIGR02359">
    <property type="entry name" value="thiW"/>
    <property type="match status" value="1"/>
</dbReference>
<organism evidence="2 3">
    <name type="scientific">Aquibacillus koreensis</name>
    <dbReference type="NCBI Taxonomy" id="279446"/>
    <lineage>
        <taxon>Bacteria</taxon>
        <taxon>Bacillati</taxon>
        <taxon>Bacillota</taxon>
        <taxon>Bacilli</taxon>
        <taxon>Bacillales</taxon>
        <taxon>Bacillaceae</taxon>
        <taxon>Aquibacillus</taxon>
    </lineage>
</organism>
<dbReference type="AlphaFoldDB" id="A0A9X4AI87"/>
<comment type="caution">
    <text evidence="2">The sequence shown here is derived from an EMBL/GenBank/DDBJ whole genome shotgun (WGS) entry which is preliminary data.</text>
</comment>